<feature type="transmembrane region" description="Helical" evidence="1">
    <location>
        <begin position="85"/>
        <end position="108"/>
    </location>
</feature>
<keyword evidence="1" id="KW-0472">Membrane</keyword>
<evidence type="ECO:0000313" key="4">
    <source>
        <dbReference type="Proteomes" id="UP000408523"/>
    </source>
</evidence>
<sequence>MIYYYYRKPMGIFSPVYVIAFMSLGQILPQLTTIYYLPHVYNPSILYNLLITMISCNLAFMIGYERKVTLKSNKILDIKSSWIKPLIILFAPGSLIFDLIMSASHAGIKTATDGVIAFQFQALGYISLILTLMYLRENKLTLWLVGCLILSTLPILHYAFGIYGSRLSTFTVALLYAYLLAIKFPNRYNLIKKIFTIFFIVGCIGSLSISEIRTNMGKDSQNSISDINFIKNIKKSFTGGSYNERAGMDLGNAALGIDYCFQKNEYNYGSFIWNGFVFNYIPKRLVGENIKTSLIIPFEADKYIQALTNGITCTTGYYDAFSAFSWFGFFVFYFLARIFAWIRKRGSYSTLYMTLFFYMLANSTVGVTHGLQLIFAKIEFLILLFFTIQFVIHKKNIRIVILKRILALNLTAKKLITKRIYNRKYYNQ</sequence>
<reference evidence="2" key="2">
    <citation type="submission" date="2023-10" db="EMBL/GenBank/DDBJ databases">
        <title>Genome of potential pathogenic bacteria in Crohn's disease.</title>
        <authorList>
            <person name="Rodriguez-Palacios A."/>
        </authorList>
    </citation>
    <scope>NUCLEOTIDE SEQUENCE</scope>
    <source>
        <strain evidence="2">CavFT-hAR107</strain>
    </source>
</reference>
<name>A0A662ZZW8_PHOVU</name>
<evidence type="ECO:0000313" key="3">
    <source>
        <dbReference type="EMBL" id="TSE48689.1"/>
    </source>
</evidence>
<dbReference type="EMBL" id="RWHZ01000024">
    <property type="protein sequence ID" value="TSE48689.1"/>
    <property type="molecule type" value="Genomic_DNA"/>
</dbReference>
<evidence type="ECO:0000256" key="1">
    <source>
        <dbReference type="SAM" id="Phobius"/>
    </source>
</evidence>
<dbReference type="Proteomes" id="UP000408523">
    <property type="component" value="Unassembled WGS sequence"/>
</dbReference>
<reference evidence="3 4" key="1">
    <citation type="journal article" date="2019" name="Nat. Commun.">
        <title>Gram positive-like bacteriocins with broad spectrum anti-Bacteroidales activity encoded on mobile elements of the human gut microbiota.</title>
        <authorList>
            <person name="Bechon N."/>
            <person name="Coyne M.J.Jr."/>
            <person name="Laclare-Mceneany V."/>
            <person name="Chatzidaki-Livanis M."/>
            <person name="Ghigo J.-M."/>
            <person name="Comstock L.E."/>
        </authorList>
    </citation>
    <scope>NUCLEOTIDE SEQUENCE [LARGE SCALE GENOMIC DNA]</scope>
    <source>
        <strain evidence="3 4">CL01T12C17</strain>
    </source>
</reference>
<feature type="transmembrane region" description="Helical" evidence="1">
    <location>
        <begin position="324"/>
        <end position="342"/>
    </location>
</feature>
<dbReference type="RefSeq" id="WP_165860139.1">
    <property type="nucleotide sequence ID" value="NZ_CAXUKV010000004.1"/>
</dbReference>
<dbReference type="EMBL" id="JAWDHD010000003">
    <property type="protein sequence ID" value="MDU0247405.1"/>
    <property type="molecule type" value="Genomic_DNA"/>
</dbReference>
<evidence type="ECO:0000313" key="2">
    <source>
        <dbReference type="EMBL" id="MDU0247405.1"/>
    </source>
</evidence>
<keyword evidence="1" id="KW-1133">Transmembrane helix</keyword>
<protein>
    <recommendedName>
        <fullName evidence="5">Oligosaccharide repeat unit polymerase</fullName>
    </recommendedName>
</protein>
<feature type="transmembrane region" description="Helical" evidence="1">
    <location>
        <begin position="194"/>
        <end position="212"/>
    </location>
</feature>
<feature type="transmembrane region" description="Helical" evidence="1">
    <location>
        <begin position="349"/>
        <end position="367"/>
    </location>
</feature>
<feature type="transmembrane region" description="Helical" evidence="1">
    <location>
        <begin position="373"/>
        <end position="392"/>
    </location>
</feature>
<feature type="transmembrane region" description="Helical" evidence="1">
    <location>
        <begin position="12"/>
        <end position="38"/>
    </location>
</feature>
<keyword evidence="1" id="KW-0812">Transmembrane</keyword>
<feature type="transmembrane region" description="Helical" evidence="1">
    <location>
        <begin position="114"/>
        <end position="135"/>
    </location>
</feature>
<dbReference type="Proteomes" id="UP001181258">
    <property type="component" value="Unassembled WGS sequence"/>
</dbReference>
<feature type="transmembrane region" description="Helical" evidence="1">
    <location>
        <begin position="142"/>
        <end position="160"/>
    </location>
</feature>
<feature type="transmembrane region" description="Helical" evidence="1">
    <location>
        <begin position="44"/>
        <end position="64"/>
    </location>
</feature>
<feature type="transmembrane region" description="Helical" evidence="1">
    <location>
        <begin position="166"/>
        <end position="182"/>
    </location>
</feature>
<proteinExistence type="predicted"/>
<dbReference type="AlphaFoldDB" id="A0A662ZZW8"/>
<comment type="caution">
    <text evidence="3">The sequence shown here is derived from an EMBL/GenBank/DDBJ whole genome shotgun (WGS) entry which is preliminary data.</text>
</comment>
<accession>A0A662ZZW8</accession>
<evidence type="ECO:0008006" key="5">
    <source>
        <dbReference type="Google" id="ProtNLM"/>
    </source>
</evidence>
<gene>
    <name evidence="3" type="ORF">EH214_02101</name>
    <name evidence="2" type="ORF">RVY68_01510</name>
</gene>
<organism evidence="3 4">
    <name type="scientific">Phocaeicola vulgatus</name>
    <name type="common">Bacteroides vulgatus</name>
    <dbReference type="NCBI Taxonomy" id="821"/>
    <lineage>
        <taxon>Bacteria</taxon>
        <taxon>Pseudomonadati</taxon>
        <taxon>Bacteroidota</taxon>
        <taxon>Bacteroidia</taxon>
        <taxon>Bacteroidales</taxon>
        <taxon>Bacteroidaceae</taxon>
        <taxon>Phocaeicola</taxon>
    </lineage>
</organism>